<protein>
    <submittedName>
        <fullName evidence="2">Polyisoprenoid-binding protein</fullName>
    </submittedName>
</protein>
<keyword evidence="3" id="KW-1185">Reference proteome</keyword>
<dbReference type="OrthoDB" id="9811006at2"/>
<dbReference type="PANTHER" id="PTHR34406:SF1">
    <property type="entry name" value="PROTEIN YCEI"/>
    <property type="match status" value="1"/>
</dbReference>
<dbReference type="InterPro" id="IPR007372">
    <property type="entry name" value="Lipid/polyisoprenoid-bd_YceI"/>
</dbReference>
<reference evidence="2 3" key="1">
    <citation type="submission" date="2018-01" db="EMBL/GenBank/DDBJ databases">
        <authorList>
            <person name="Gaut B.S."/>
            <person name="Morton B.R."/>
            <person name="Clegg M.T."/>
            <person name="Duvall M.R."/>
        </authorList>
    </citation>
    <scope>NUCLEOTIDE SEQUENCE [LARGE SCALE GENOMIC DNA]</scope>
    <source>
        <strain evidence="2 3">HR-AY</strain>
    </source>
</reference>
<sequence length="171" mass="19398">MATKWTIDSDQSDVLIQMKDSTITYLGNEINHFDGFVSLDEDGIEDASVEFFLESKTFSSKNSQARLENKNNVGSTKKPLIRFKSTSFQKFKNNINFLKGYLTIKDVTKMVELDAEFIGINNYSGTKKAAFEIKGDINRNDFGLDKNFNNSQEKFGFGKNLKLVANLEFSI</sequence>
<comment type="caution">
    <text evidence="2">The sequence shown here is derived from an EMBL/GenBank/DDBJ whole genome shotgun (WGS) entry which is preliminary data.</text>
</comment>
<dbReference type="AlphaFoldDB" id="A0A2S5ACM3"/>
<feature type="domain" description="Lipid/polyisoprenoid-binding YceI-like" evidence="1">
    <location>
        <begin position="4"/>
        <end position="170"/>
    </location>
</feature>
<dbReference type="RefSeq" id="WP_103805215.1">
    <property type="nucleotide sequence ID" value="NZ_PQVG01000003.1"/>
</dbReference>
<dbReference type="Pfam" id="PF04264">
    <property type="entry name" value="YceI"/>
    <property type="match status" value="1"/>
</dbReference>
<evidence type="ECO:0000313" key="3">
    <source>
        <dbReference type="Proteomes" id="UP000237310"/>
    </source>
</evidence>
<organism evidence="2 3">
    <name type="scientific">Flavobacterium alvei</name>
    <dbReference type="NCBI Taxonomy" id="2080416"/>
    <lineage>
        <taxon>Bacteria</taxon>
        <taxon>Pseudomonadati</taxon>
        <taxon>Bacteroidota</taxon>
        <taxon>Flavobacteriia</taxon>
        <taxon>Flavobacteriales</taxon>
        <taxon>Flavobacteriaceae</taxon>
        <taxon>Flavobacterium</taxon>
    </lineage>
</organism>
<gene>
    <name evidence="2" type="ORF">C3L50_05760</name>
</gene>
<dbReference type="Proteomes" id="UP000237310">
    <property type="component" value="Unassembled WGS sequence"/>
</dbReference>
<evidence type="ECO:0000313" key="2">
    <source>
        <dbReference type="EMBL" id="POY40152.1"/>
    </source>
</evidence>
<dbReference type="Gene3D" id="2.40.128.110">
    <property type="entry name" value="Lipid/polyisoprenoid-binding, YceI-like"/>
    <property type="match status" value="1"/>
</dbReference>
<name>A0A2S5ACM3_9FLAO</name>
<evidence type="ECO:0000259" key="1">
    <source>
        <dbReference type="SMART" id="SM00867"/>
    </source>
</evidence>
<dbReference type="InterPro" id="IPR036761">
    <property type="entry name" value="TTHA0802/YceI-like_sf"/>
</dbReference>
<proteinExistence type="predicted"/>
<dbReference type="EMBL" id="PQVG01000003">
    <property type="protein sequence ID" value="POY40152.1"/>
    <property type="molecule type" value="Genomic_DNA"/>
</dbReference>
<dbReference type="PANTHER" id="PTHR34406">
    <property type="entry name" value="PROTEIN YCEI"/>
    <property type="match status" value="1"/>
</dbReference>
<accession>A0A2S5ACM3</accession>
<dbReference type="SMART" id="SM00867">
    <property type="entry name" value="YceI"/>
    <property type="match status" value="1"/>
</dbReference>
<dbReference type="SUPFAM" id="SSF101874">
    <property type="entry name" value="YceI-like"/>
    <property type="match status" value="1"/>
</dbReference>